<evidence type="ECO:0000313" key="2">
    <source>
        <dbReference type="EMBL" id="KKT52454.1"/>
    </source>
</evidence>
<gene>
    <name evidence="2" type="ORF">UW44_C0001G0006</name>
</gene>
<proteinExistence type="predicted"/>
<comment type="caution">
    <text evidence="2">The sequence shown here is derived from an EMBL/GenBank/DDBJ whole genome shotgun (WGS) entry which is preliminary data.</text>
</comment>
<dbReference type="EMBL" id="LCIH01000001">
    <property type="protein sequence ID" value="KKT52454.1"/>
    <property type="molecule type" value="Genomic_DNA"/>
</dbReference>
<evidence type="ECO:0000256" key="1">
    <source>
        <dbReference type="SAM" id="MobiDB-lite"/>
    </source>
</evidence>
<dbReference type="Proteomes" id="UP000034006">
    <property type="component" value="Unassembled WGS sequence"/>
</dbReference>
<evidence type="ECO:0000313" key="3">
    <source>
        <dbReference type="Proteomes" id="UP000034006"/>
    </source>
</evidence>
<reference evidence="2 3" key="1">
    <citation type="journal article" date="2015" name="Nature">
        <title>rRNA introns, odd ribosomes, and small enigmatic genomes across a large radiation of phyla.</title>
        <authorList>
            <person name="Brown C.T."/>
            <person name="Hug L.A."/>
            <person name="Thomas B.C."/>
            <person name="Sharon I."/>
            <person name="Castelle C.J."/>
            <person name="Singh A."/>
            <person name="Wilkins M.J."/>
            <person name="Williams K.H."/>
            <person name="Banfield J.F."/>
        </authorList>
    </citation>
    <scope>NUCLEOTIDE SEQUENCE [LARGE SCALE GENOMIC DNA]</scope>
</reference>
<accession>A0A0G1KWY6</accession>
<feature type="region of interest" description="Disordered" evidence="1">
    <location>
        <begin position="100"/>
        <end position="123"/>
    </location>
</feature>
<name>A0A0G1KWY6_9BACT</name>
<dbReference type="AlphaFoldDB" id="A0A0G1KWY6"/>
<protein>
    <submittedName>
        <fullName evidence="2">Uncharacterized protein</fullName>
    </submittedName>
</protein>
<organism evidence="2 3">
    <name type="scientific">Candidatus Collierbacteria bacterium GW2011_GWB2_44_22</name>
    <dbReference type="NCBI Taxonomy" id="1618387"/>
    <lineage>
        <taxon>Bacteria</taxon>
        <taxon>Candidatus Collieribacteriota</taxon>
    </lineage>
</organism>
<sequence>MSGRNETTESKQLAEMAAVDIVGKRNLVDNPLYPIKWIRERKVVRASEDGTSVVIWFLFRVNDKFLTGEEFYPLTTVTVLLKREGKDKKWNLVSADLESEYQPGKPNREKWEFLPDGTSQKVG</sequence>